<dbReference type="InterPro" id="IPR004307">
    <property type="entry name" value="TspO_MBR"/>
</dbReference>
<dbReference type="RefSeq" id="WP_091295363.1">
    <property type="nucleotide sequence ID" value="NZ_FOCE01000001.1"/>
</dbReference>
<dbReference type="OrthoDB" id="9795496at2"/>
<comment type="subcellular location">
    <subcellularLocation>
        <location evidence="1">Membrane</location>
        <topology evidence="1">Multi-pass membrane protein</topology>
    </subcellularLocation>
</comment>
<dbReference type="GO" id="GO:0016020">
    <property type="term" value="C:membrane"/>
    <property type="evidence" value="ECO:0007669"/>
    <property type="project" value="UniProtKB-SubCell"/>
</dbReference>
<dbReference type="Proteomes" id="UP000198761">
    <property type="component" value="Unassembled WGS sequence"/>
</dbReference>
<dbReference type="NCBIfam" id="NF047825">
    <property type="entry name" value="T-richsensTspOAlph"/>
    <property type="match status" value="1"/>
</dbReference>
<dbReference type="GO" id="GO:0033013">
    <property type="term" value="P:tetrapyrrole metabolic process"/>
    <property type="evidence" value="ECO:0007669"/>
    <property type="project" value="UniProtKB-ARBA"/>
</dbReference>
<dbReference type="InterPro" id="IPR038330">
    <property type="entry name" value="TspO/MBR-related_sf"/>
</dbReference>
<feature type="transmembrane region" description="Helical" evidence="6">
    <location>
        <begin position="79"/>
        <end position="99"/>
    </location>
</feature>
<dbReference type="PIRSF" id="PIRSF005859">
    <property type="entry name" value="PBR"/>
    <property type="match status" value="1"/>
</dbReference>
<evidence type="ECO:0000256" key="1">
    <source>
        <dbReference type="ARBA" id="ARBA00004141"/>
    </source>
</evidence>
<sequence length="165" mass="18072">METTALAAGFDWQLAALFLIASVAAGLTGVLFKPGAWYESLVKPDWRPRNWMFPVAWTTIYILSALAATRVAVLPGNAFAMGFWAMQIALNTLWTPVFFGARRMGLSVLVMGLLCAAVLGMIVTFWTLDFWASVMLLPYALWLSLAAPLNWRVWRDNPGAGGTAA</sequence>
<dbReference type="AlphaFoldDB" id="A0A1H7YDT0"/>
<dbReference type="STRING" id="933059.SAMN04488103_101162"/>
<feature type="transmembrane region" description="Helical" evidence="6">
    <location>
        <begin position="132"/>
        <end position="151"/>
    </location>
</feature>
<feature type="transmembrane region" description="Helical" evidence="6">
    <location>
        <begin position="12"/>
        <end position="32"/>
    </location>
</feature>
<keyword evidence="8" id="KW-1185">Reference proteome</keyword>
<name>A0A1H7YDT0_9RHOB</name>
<feature type="transmembrane region" description="Helical" evidence="6">
    <location>
        <begin position="53"/>
        <end position="73"/>
    </location>
</feature>
<dbReference type="PANTHER" id="PTHR10057:SF0">
    <property type="entry name" value="TRANSLOCATOR PROTEIN"/>
    <property type="match status" value="1"/>
</dbReference>
<dbReference type="FunFam" id="1.20.1260.100:FF:000001">
    <property type="entry name" value="translocator protein 2"/>
    <property type="match status" value="1"/>
</dbReference>
<organism evidence="7 8">
    <name type="scientific">Gemmobacter aquatilis</name>
    <dbReference type="NCBI Taxonomy" id="933059"/>
    <lineage>
        <taxon>Bacteria</taxon>
        <taxon>Pseudomonadati</taxon>
        <taxon>Pseudomonadota</taxon>
        <taxon>Alphaproteobacteria</taxon>
        <taxon>Rhodobacterales</taxon>
        <taxon>Paracoccaceae</taxon>
        <taxon>Gemmobacter</taxon>
    </lineage>
</organism>
<comment type="similarity">
    <text evidence="2">Belongs to the TspO/BZRP family.</text>
</comment>
<dbReference type="Gene3D" id="1.20.1260.100">
    <property type="entry name" value="TspO/MBR protein"/>
    <property type="match status" value="1"/>
</dbReference>
<evidence type="ECO:0000256" key="3">
    <source>
        <dbReference type="ARBA" id="ARBA00022692"/>
    </source>
</evidence>
<evidence type="ECO:0000256" key="5">
    <source>
        <dbReference type="ARBA" id="ARBA00023136"/>
    </source>
</evidence>
<dbReference type="EMBL" id="FOCE01000001">
    <property type="protein sequence ID" value="SEM44051.1"/>
    <property type="molecule type" value="Genomic_DNA"/>
</dbReference>
<proteinExistence type="inferred from homology"/>
<evidence type="ECO:0000256" key="2">
    <source>
        <dbReference type="ARBA" id="ARBA00007524"/>
    </source>
</evidence>
<keyword evidence="3 6" id="KW-0812">Transmembrane</keyword>
<protein>
    <submittedName>
        <fullName evidence="7">TspO and MBR related proteins</fullName>
    </submittedName>
</protein>
<reference evidence="7 8" key="1">
    <citation type="submission" date="2016-10" db="EMBL/GenBank/DDBJ databases">
        <authorList>
            <person name="de Groot N.N."/>
        </authorList>
    </citation>
    <scope>NUCLEOTIDE SEQUENCE [LARGE SCALE GENOMIC DNA]</scope>
    <source>
        <strain evidence="7 8">DSM 3857</strain>
    </source>
</reference>
<accession>A0A1H7YDT0</accession>
<dbReference type="PANTHER" id="PTHR10057">
    <property type="entry name" value="PERIPHERAL-TYPE BENZODIAZEPINE RECEPTOR"/>
    <property type="match status" value="1"/>
</dbReference>
<keyword evidence="5 6" id="KW-0472">Membrane</keyword>
<dbReference type="Pfam" id="PF03073">
    <property type="entry name" value="TspO_MBR"/>
    <property type="match status" value="1"/>
</dbReference>
<evidence type="ECO:0000256" key="4">
    <source>
        <dbReference type="ARBA" id="ARBA00022989"/>
    </source>
</evidence>
<evidence type="ECO:0000256" key="6">
    <source>
        <dbReference type="SAM" id="Phobius"/>
    </source>
</evidence>
<keyword evidence="4 6" id="KW-1133">Transmembrane helix</keyword>
<gene>
    <name evidence="7" type="ORF">SAMN04488103_101162</name>
</gene>
<evidence type="ECO:0000313" key="8">
    <source>
        <dbReference type="Proteomes" id="UP000198761"/>
    </source>
</evidence>
<dbReference type="CDD" id="cd15904">
    <property type="entry name" value="TSPO_MBR"/>
    <property type="match status" value="1"/>
</dbReference>
<feature type="transmembrane region" description="Helical" evidence="6">
    <location>
        <begin position="106"/>
        <end position="126"/>
    </location>
</feature>
<evidence type="ECO:0000313" key="7">
    <source>
        <dbReference type="EMBL" id="SEM44051.1"/>
    </source>
</evidence>